<sequence length="68" mass="7708">FLLVDQLSISSALSILEKNFSDPQGAESLLELNSCCYGNLFTVNPPYNETPYNEKPYRTNSIIRTDFD</sequence>
<dbReference type="EMBL" id="REGN01002978">
    <property type="protein sequence ID" value="RNA25089.1"/>
    <property type="molecule type" value="Genomic_DNA"/>
</dbReference>
<proteinExistence type="predicted"/>
<evidence type="ECO:0000313" key="1">
    <source>
        <dbReference type="EMBL" id="RNA25089.1"/>
    </source>
</evidence>
<accession>A0A3M7RNN2</accession>
<protein>
    <submittedName>
        <fullName evidence="1">Uncharacterized protein</fullName>
    </submittedName>
</protein>
<name>A0A3M7RNN2_BRAPC</name>
<comment type="caution">
    <text evidence="1">The sequence shown here is derived from an EMBL/GenBank/DDBJ whole genome shotgun (WGS) entry which is preliminary data.</text>
</comment>
<reference evidence="1 2" key="1">
    <citation type="journal article" date="2018" name="Sci. Rep.">
        <title>Genomic signatures of local adaptation to the degree of environmental predictability in rotifers.</title>
        <authorList>
            <person name="Franch-Gras L."/>
            <person name="Hahn C."/>
            <person name="Garcia-Roger E.M."/>
            <person name="Carmona M.J."/>
            <person name="Serra M."/>
            <person name="Gomez A."/>
        </authorList>
    </citation>
    <scope>NUCLEOTIDE SEQUENCE [LARGE SCALE GENOMIC DNA]</scope>
    <source>
        <strain evidence="1">HYR1</strain>
    </source>
</reference>
<dbReference type="AlphaFoldDB" id="A0A3M7RNN2"/>
<keyword evidence="2" id="KW-1185">Reference proteome</keyword>
<evidence type="ECO:0000313" key="2">
    <source>
        <dbReference type="Proteomes" id="UP000276133"/>
    </source>
</evidence>
<feature type="non-terminal residue" evidence="1">
    <location>
        <position position="1"/>
    </location>
</feature>
<dbReference type="Proteomes" id="UP000276133">
    <property type="component" value="Unassembled WGS sequence"/>
</dbReference>
<organism evidence="1 2">
    <name type="scientific">Brachionus plicatilis</name>
    <name type="common">Marine rotifer</name>
    <name type="synonym">Brachionus muelleri</name>
    <dbReference type="NCBI Taxonomy" id="10195"/>
    <lineage>
        <taxon>Eukaryota</taxon>
        <taxon>Metazoa</taxon>
        <taxon>Spiralia</taxon>
        <taxon>Gnathifera</taxon>
        <taxon>Rotifera</taxon>
        <taxon>Eurotatoria</taxon>
        <taxon>Monogononta</taxon>
        <taxon>Pseudotrocha</taxon>
        <taxon>Ploima</taxon>
        <taxon>Brachionidae</taxon>
        <taxon>Brachionus</taxon>
    </lineage>
</organism>
<gene>
    <name evidence="1" type="ORF">BpHYR1_005212</name>
</gene>